<proteinExistence type="predicted"/>
<accession>A0A1G2QFE0</accession>
<sequence length="541" mass="62175">MFFHRGIISLVQLVSEILSVNCFFADYCNICVFVLYSKTQNNMEKNLETARIQDLISTRKSSFWFKKREQKAIKLFHLVADKVPAYKKFLSRHKINSASIKTWKDFQKVPPINKKNYLRYFPYPELFWDGIPFKNVTYTSTTGSTGEPFYFPREGKLDWQSSIIHEQFLNNFSNKDTSTLVIVTFGMGVWIGGLITYRGYEHICDRSRGNISIITPGINKNEILNSLQKLSPMFDQTIICGYPPFVKDLVDEAISAGIDVKKLNLKFSFAAETFTESFRDYLAEHAGIKNKYNETINVYGSADIGAMASETPITILIRELATKNEQLFTDIFGRIDKTPTLAQFNPEFITFEESHGDILLTGNNTIPLIRYSIGDHGGVLSFEEVKNKLHKNGLDLDKEAKKAGIDNKSIAELPMVFVYERKDMSTTLYGLNVFPEFIRDGLLRPELAKYCSGKMAMRTLFNKEQDQYLEINVEMKKGTKASPSIRNKVQKILLDSLLKKSSEYRELYRFIKGRAMPKVILWPAEDPIFFKPGIKQKWIIK</sequence>
<evidence type="ECO:0000313" key="1">
    <source>
        <dbReference type="EMBL" id="OHA59330.1"/>
    </source>
</evidence>
<reference evidence="1 2" key="1">
    <citation type="journal article" date="2016" name="Nat. Commun.">
        <title>Thousands of microbial genomes shed light on interconnected biogeochemical processes in an aquifer system.</title>
        <authorList>
            <person name="Anantharaman K."/>
            <person name="Brown C.T."/>
            <person name="Hug L.A."/>
            <person name="Sharon I."/>
            <person name="Castelle C.J."/>
            <person name="Probst A.J."/>
            <person name="Thomas B.C."/>
            <person name="Singh A."/>
            <person name="Wilkins M.J."/>
            <person name="Karaoz U."/>
            <person name="Brodie E.L."/>
            <person name="Williams K.H."/>
            <person name="Hubbard S.S."/>
            <person name="Banfield J.F."/>
        </authorList>
    </citation>
    <scope>NUCLEOTIDE SEQUENCE [LARGE SCALE GENOMIC DNA]</scope>
</reference>
<dbReference type="STRING" id="1802436.A2370_00065"/>
<dbReference type="AlphaFoldDB" id="A0A1G2QFE0"/>
<organism evidence="1 2">
    <name type="scientific">Candidatus Vogelbacteria bacterium RIFOXYB1_FULL_42_16</name>
    <dbReference type="NCBI Taxonomy" id="1802436"/>
    <lineage>
        <taxon>Bacteria</taxon>
        <taxon>Candidatus Vogeliibacteriota</taxon>
    </lineage>
</organism>
<dbReference type="PANTHER" id="PTHR43845:SF1">
    <property type="entry name" value="BLR5969 PROTEIN"/>
    <property type="match status" value="1"/>
</dbReference>
<dbReference type="Proteomes" id="UP000176222">
    <property type="component" value="Unassembled WGS sequence"/>
</dbReference>
<protein>
    <submittedName>
        <fullName evidence="1">Uncharacterized protein</fullName>
    </submittedName>
</protein>
<dbReference type="InterPro" id="IPR042099">
    <property type="entry name" value="ANL_N_sf"/>
</dbReference>
<dbReference type="PANTHER" id="PTHR43845">
    <property type="entry name" value="BLR5969 PROTEIN"/>
    <property type="match status" value="1"/>
</dbReference>
<name>A0A1G2QFE0_9BACT</name>
<evidence type="ECO:0000313" key="2">
    <source>
        <dbReference type="Proteomes" id="UP000176222"/>
    </source>
</evidence>
<dbReference type="Gene3D" id="3.40.50.12780">
    <property type="entry name" value="N-terminal domain of ligase-like"/>
    <property type="match status" value="1"/>
</dbReference>
<gene>
    <name evidence="1" type="ORF">A2370_00065</name>
</gene>
<dbReference type="EMBL" id="MHTH01000001">
    <property type="protein sequence ID" value="OHA59330.1"/>
    <property type="molecule type" value="Genomic_DNA"/>
</dbReference>
<comment type="caution">
    <text evidence="1">The sequence shown here is derived from an EMBL/GenBank/DDBJ whole genome shotgun (WGS) entry which is preliminary data.</text>
</comment>